<dbReference type="GO" id="GO:0005829">
    <property type="term" value="C:cytosol"/>
    <property type="evidence" value="ECO:0007669"/>
    <property type="project" value="TreeGrafter"/>
</dbReference>
<dbReference type="GO" id="GO:0019305">
    <property type="term" value="P:dTDP-rhamnose biosynthetic process"/>
    <property type="evidence" value="ECO:0007669"/>
    <property type="project" value="TreeGrafter"/>
</dbReference>
<dbReference type="RefSeq" id="WP_112259226.1">
    <property type="nucleotide sequence ID" value="NZ_QMIG01000017.1"/>
</dbReference>
<dbReference type="InterPro" id="IPR011051">
    <property type="entry name" value="RmlC_Cupin_sf"/>
</dbReference>
<organism evidence="2 3">
    <name type="scientific">Phytoactinopolyspora halophila</name>
    <dbReference type="NCBI Taxonomy" id="1981511"/>
    <lineage>
        <taxon>Bacteria</taxon>
        <taxon>Bacillati</taxon>
        <taxon>Actinomycetota</taxon>
        <taxon>Actinomycetes</taxon>
        <taxon>Jiangellales</taxon>
        <taxon>Jiangellaceae</taxon>
        <taxon>Phytoactinopolyspora</taxon>
    </lineage>
</organism>
<dbReference type="OrthoDB" id="9800680at2"/>
<dbReference type="EMBL" id="QMIG01000017">
    <property type="protein sequence ID" value="RAW12052.1"/>
    <property type="molecule type" value="Genomic_DNA"/>
</dbReference>
<accession>A0A329QKW4</accession>
<dbReference type="SUPFAM" id="SSF51182">
    <property type="entry name" value="RmlC-like cupins"/>
    <property type="match status" value="1"/>
</dbReference>
<dbReference type="Pfam" id="PF00908">
    <property type="entry name" value="dTDP_sugar_isom"/>
    <property type="match status" value="1"/>
</dbReference>
<dbReference type="PANTHER" id="PTHR21047:SF2">
    <property type="entry name" value="THYMIDINE DIPHOSPHO-4-KETO-RHAMNOSE 3,5-EPIMERASE"/>
    <property type="match status" value="1"/>
</dbReference>
<sequence length="198" mass="22521">MEARKLTVPYTYAFTDHLIREKRGASIDFYRHDSFAKAIGYPLPIAHISHTVSKRGTVRGLHFTDTPPGKSKYLYCPRGALLNMIVDLRIGSPIYGRYDVIRLDQDAIRGVFLPGGVGHAYIALADKTVLVEMCSTDDPDIEHTIYPLDPDLELPWPSAIEPILSEKEMNAPKLAEYEVPAKLPFYEEWVEYYESFLK</sequence>
<gene>
    <name evidence="2" type="ORF">DPM12_15070</name>
</gene>
<comment type="caution">
    <text evidence="2">The sequence shown here is derived from an EMBL/GenBank/DDBJ whole genome shotgun (WGS) entry which is preliminary data.</text>
</comment>
<comment type="similarity">
    <text evidence="1">Belongs to the dTDP-4-dehydrorhamnose 3,5-epimerase family.</text>
</comment>
<evidence type="ECO:0000256" key="1">
    <source>
        <dbReference type="ARBA" id="ARBA00010154"/>
    </source>
</evidence>
<evidence type="ECO:0000313" key="2">
    <source>
        <dbReference type="EMBL" id="RAW12052.1"/>
    </source>
</evidence>
<evidence type="ECO:0000313" key="3">
    <source>
        <dbReference type="Proteomes" id="UP000250462"/>
    </source>
</evidence>
<dbReference type="GO" id="GO:0008830">
    <property type="term" value="F:dTDP-4-dehydrorhamnose 3,5-epimerase activity"/>
    <property type="evidence" value="ECO:0007669"/>
    <property type="project" value="InterPro"/>
</dbReference>
<dbReference type="AlphaFoldDB" id="A0A329QKW4"/>
<keyword evidence="3" id="KW-1185">Reference proteome</keyword>
<dbReference type="InterPro" id="IPR014710">
    <property type="entry name" value="RmlC-like_jellyroll"/>
</dbReference>
<reference evidence="2 3" key="1">
    <citation type="submission" date="2018-06" db="EMBL/GenBank/DDBJ databases">
        <title>Phytoactinopolyspora halophila sp. nov., a novel halophilic actinomycete isolated from a saline soil in China.</title>
        <authorList>
            <person name="Tang S.-K."/>
        </authorList>
    </citation>
    <scope>NUCLEOTIDE SEQUENCE [LARGE SCALE GENOMIC DNA]</scope>
    <source>
        <strain evidence="2 3">YIM 96934</strain>
    </source>
</reference>
<name>A0A329QKW4_9ACTN</name>
<dbReference type="InterPro" id="IPR000888">
    <property type="entry name" value="RmlC-like"/>
</dbReference>
<dbReference type="Gene3D" id="2.60.120.10">
    <property type="entry name" value="Jelly Rolls"/>
    <property type="match status" value="1"/>
</dbReference>
<proteinExistence type="inferred from homology"/>
<dbReference type="PANTHER" id="PTHR21047">
    <property type="entry name" value="DTDP-6-DEOXY-D-GLUCOSE-3,5 EPIMERASE"/>
    <property type="match status" value="1"/>
</dbReference>
<dbReference type="GO" id="GO:0000271">
    <property type="term" value="P:polysaccharide biosynthetic process"/>
    <property type="evidence" value="ECO:0007669"/>
    <property type="project" value="TreeGrafter"/>
</dbReference>
<protein>
    <submittedName>
        <fullName evidence="2">dTDP-4-dehydrorhamnose 3,5-epimerase</fullName>
    </submittedName>
</protein>
<dbReference type="Proteomes" id="UP000250462">
    <property type="component" value="Unassembled WGS sequence"/>
</dbReference>